<dbReference type="Pfam" id="PF13628">
    <property type="entry name" value="DUF4142"/>
    <property type="match status" value="1"/>
</dbReference>
<protein>
    <recommendedName>
        <fullName evidence="2">DUF4142 domain-containing protein</fullName>
    </recommendedName>
</protein>
<evidence type="ECO:0000256" key="1">
    <source>
        <dbReference type="SAM" id="SignalP"/>
    </source>
</evidence>
<proteinExistence type="predicted"/>
<feature type="chain" id="PRO_5038008268" description="DUF4142 domain-containing protein" evidence="1">
    <location>
        <begin position="20"/>
        <end position="175"/>
    </location>
</feature>
<dbReference type="InterPro" id="IPR012347">
    <property type="entry name" value="Ferritin-like"/>
</dbReference>
<reference evidence="3" key="1">
    <citation type="journal article" date="2014" name="Int. J. Syst. Evol. Microbiol.">
        <title>Complete genome sequence of Corynebacterium casei LMG S-19264T (=DSM 44701T), isolated from a smear-ripened cheese.</title>
        <authorList>
            <consortium name="US DOE Joint Genome Institute (JGI-PGF)"/>
            <person name="Walter F."/>
            <person name="Albersmeier A."/>
            <person name="Kalinowski J."/>
            <person name="Ruckert C."/>
        </authorList>
    </citation>
    <scope>NUCLEOTIDE SEQUENCE</scope>
    <source>
        <strain evidence="3">CGMCC 1.12919</strain>
    </source>
</reference>
<dbReference type="PANTHER" id="PTHR38593">
    <property type="entry name" value="BLR2558 PROTEIN"/>
    <property type="match status" value="1"/>
</dbReference>
<organism evidence="3 4">
    <name type="scientific">Chelatococcus reniformis</name>
    <dbReference type="NCBI Taxonomy" id="1494448"/>
    <lineage>
        <taxon>Bacteria</taxon>
        <taxon>Pseudomonadati</taxon>
        <taxon>Pseudomonadota</taxon>
        <taxon>Alphaproteobacteria</taxon>
        <taxon>Hyphomicrobiales</taxon>
        <taxon>Chelatococcaceae</taxon>
        <taxon>Chelatococcus</taxon>
    </lineage>
</organism>
<dbReference type="AlphaFoldDB" id="A0A916UN73"/>
<dbReference type="InterPro" id="IPR025419">
    <property type="entry name" value="DUF4142"/>
</dbReference>
<feature type="signal peptide" evidence="1">
    <location>
        <begin position="1"/>
        <end position="19"/>
    </location>
</feature>
<dbReference type="RefSeq" id="WP_188611033.1">
    <property type="nucleotide sequence ID" value="NZ_BMGG01000007.1"/>
</dbReference>
<keyword evidence="4" id="KW-1185">Reference proteome</keyword>
<dbReference type="Proteomes" id="UP000637002">
    <property type="component" value="Unassembled WGS sequence"/>
</dbReference>
<evidence type="ECO:0000313" key="4">
    <source>
        <dbReference type="Proteomes" id="UP000637002"/>
    </source>
</evidence>
<accession>A0A916UN73</accession>
<dbReference type="Gene3D" id="1.20.1260.10">
    <property type="match status" value="1"/>
</dbReference>
<gene>
    <name evidence="3" type="ORF">GCM10010994_41050</name>
</gene>
<evidence type="ECO:0000259" key="2">
    <source>
        <dbReference type="Pfam" id="PF13628"/>
    </source>
</evidence>
<sequence>MKLPLIALAAMLVATPLAAQSLGEKSGVNSALGIAPKTADFVSQAAVSDMFEIESSKLALERSDGPTKAFAEQMIKDHEKTSIELKGLISSGKVKESAPTALDSAHQAKLDKLKGLKGTDFTKQYHDDQVSAHQEAVSLFQRYGKGGDNPALKEWAAKTAPALEHHLDMAKKLDN</sequence>
<reference evidence="3" key="2">
    <citation type="submission" date="2020-09" db="EMBL/GenBank/DDBJ databases">
        <authorList>
            <person name="Sun Q."/>
            <person name="Zhou Y."/>
        </authorList>
    </citation>
    <scope>NUCLEOTIDE SEQUENCE</scope>
    <source>
        <strain evidence="3">CGMCC 1.12919</strain>
    </source>
</reference>
<comment type="caution">
    <text evidence="3">The sequence shown here is derived from an EMBL/GenBank/DDBJ whole genome shotgun (WGS) entry which is preliminary data.</text>
</comment>
<evidence type="ECO:0000313" key="3">
    <source>
        <dbReference type="EMBL" id="GGC78657.1"/>
    </source>
</evidence>
<dbReference type="EMBL" id="BMGG01000007">
    <property type="protein sequence ID" value="GGC78657.1"/>
    <property type="molecule type" value="Genomic_DNA"/>
</dbReference>
<name>A0A916UN73_9HYPH</name>
<keyword evidence="1" id="KW-0732">Signal</keyword>
<feature type="domain" description="DUF4142" evidence="2">
    <location>
        <begin position="37"/>
        <end position="173"/>
    </location>
</feature>
<dbReference type="PANTHER" id="PTHR38593:SF1">
    <property type="entry name" value="BLR2558 PROTEIN"/>
    <property type="match status" value="1"/>
</dbReference>